<dbReference type="Pfam" id="PF00168">
    <property type="entry name" value="C2"/>
    <property type="match status" value="1"/>
</dbReference>
<dbReference type="PRINTS" id="PR00399">
    <property type="entry name" value="SYNAPTOTAGMN"/>
</dbReference>
<sequence>MSNTNICPRFQDKVDLGELMVCLCFLPKAGRLTLTIIKGVNLKAMDITGKSDPYVKVYLLWQGKRIKKKKTSVKHNTLNPVYNEALVFDVPEENINDVSLLVKIIDYDRIGLNELMGCFTIGPSDIGKGRDHWTEMLDNPRKPIAQWYPLMETVPEYLSPLNDGSTLLNCLISR</sequence>
<dbReference type="PRINTS" id="PR00360">
    <property type="entry name" value="C2DOMAIN"/>
</dbReference>
<dbReference type="EMBL" id="JAACXV010008675">
    <property type="protein sequence ID" value="KAF7275959.1"/>
    <property type="molecule type" value="Genomic_DNA"/>
</dbReference>
<dbReference type="GO" id="GO:0030276">
    <property type="term" value="F:clathrin binding"/>
    <property type="evidence" value="ECO:0007669"/>
    <property type="project" value="TreeGrafter"/>
</dbReference>
<keyword evidence="4" id="KW-1185">Reference proteome</keyword>
<feature type="domain" description="C2" evidence="2">
    <location>
        <begin position="15"/>
        <end position="148"/>
    </location>
</feature>
<dbReference type="GO" id="GO:0001786">
    <property type="term" value="F:phosphatidylserine binding"/>
    <property type="evidence" value="ECO:0007669"/>
    <property type="project" value="TreeGrafter"/>
</dbReference>
<accession>A0A834IA79</accession>
<dbReference type="PANTHER" id="PTHR10024">
    <property type="entry name" value="SYNAPTOTAGMIN"/>
    <property type="match status" value="1"/>
</dbReference>
<keyword evidence="1" id="KW-0677">Repeat</keyword>
<dbReference type="Gene3D" id="2.60.40.150">
    <property type="entry name" value="C2 domain"/>
    <property type="match status" value="1"/>
</dbReference>
<dbReference type="GO" id="GO:0005544">
    <property type="term" value="F:calcium-dependent phospholipid binding"/>
    <property type="evidence" value="ECO:0007669"/>
    <property type="project" value="TreeGrafter"/>
</dbReference>
<evidence type="ECO:0000256" key="1">
    <source>
        <dbReference type="ARBA" id="ARBA00022737"/>
    </source>
</evidence>
<protein>
    <recommendedName>
        <fullName evidence="2">C2 domain-containing protein</fullName>
    </recommendedName>
</protein>
<dbReference type="AlphaFoldDB" id="A0A834IA79"/>
<dbReference type="GO" id="GO:0017156">
    <property type="term" value="P:calcium-ion regulated exocytosis"/>
    <property type="evidence" value="ECO:0007669"/>
    <property type="project" value="TreeGrafter"/>
</dbReference>
<organism evidence="3 4">
    <name type="scientific">Rhynchophorus ferrugineus</name>
    <name type="common">Red palm weevil</name>
    <name type="synonym">Curculio ferrugineus</name>
    <dbReference type="NCBI Taxonomy" id="354439"/>
    <lineage>
        <taxon>Eukaryota</taxon>
        <taxon>Metazoa</taxon>
        <taxon>Ecdysozoa</taxon>
        <taxon>Arthropoda</taxon>
        <taxon>Hexapoda</taxon>
        <taxon>Insecta</taxon>
        <taxon>Pterygota</taxon>
        <taxon>Neoptera</taxon>
        <taxon>Endopterygota</taxon>
        <taxon>Coleoptera</taxon>
        <taxon>Polyphaga</taxon>
        <taxon>Cucujiformia</taxon>
        <taxon>Curculionidae</taxon>
        <taxon>Dryophthorinae</taxon>
        <taxon>Rhynchophorus</taxon>
    </lineage>
</organism>
<dbReference type="InterPro" id="IPR001565">
    <property type="entry name" value="Synaptotagmin"/>
</dbReference>
<dbReference type="PROSITE" id="PS50004">
    <property type="entry name" value="C2"/>
    <property type="match status" value="1"/>
</dbReference>
<dbReference type="InterPro" id="IPR000008">
    <property type="entry name" value="C2_dom"/>
</dbReference>
<dbReference type="GO" id="GO:0005886">
    <property type="term" value="C:plasma membrane"/>
    <property type="evidence" value="ECO:0007669"/>
    <property type="project" value="TreeGrafter"/>
</dbReference>
<comment type="caution">
    <text evidence="3">The sequence shown here is derived from an EMBL/GenBank/DDBJ whole genome shotgun (WGS) entry which is preliminary data.</text>
</comment>
<dbReference type="GO" id="GO:0070382">
    <property type="term" value="C:exocytic vesicle"/>
    <property type="evidence" value="ECO:0007669"/>
    <property type="project" value="TreeGrafter"/>
</dbReference>
<name>A0A834IA79_RHYFE</name>
<dbReference type="GO" id="GO:0000149">
    <property type="term" value="F:SNARE binding"/>
    <property type="evidence" value="ECO:0007669"/>
    <property type="project" value="TreeGrafter"/>
</dbReference>
<dbReference type="SMART" id="SM00239">
    <property type="entry name" value="C2"/>
    <property type="match status" value="1"/>
</dbReference>
<proteinExistence type="predicted"/>
<dbReference type="PANTHER" id="PTHR10024:SF374">
    <property type="entry name" value="C2 DOMAIN-CONTAINING PROTEIN"/>
    <property type="match status" value="1"/>
</dbReference>
<evidence type="ECO:0000313" key="3">
    <source>
        <dbReference type="EMBL" id="KAF7275959.1"/>
    </source>
</evidence>
<dbReference type="SUPFAM" id="SSF49562">
    <property type="entry name" value="C2 domain (Calcium/lipid-binding domain, CaLB)"/>
    <property type="match status" value="1"/>
</dbReference>
<dbReference type="FunFam" id="2.60.40.150:FF:000005">
    <property type="entry name" value="Synaptotagmin 6"/>
    <property type="match status" value="1"/>
</dbReference>
<reference evidence="3" key="1">
    <citation type="submission" date="2020-08" db="EMBL/GenBank/DDBJ databases">
        <title>Genome sequencing and assembly of the red palm weevil Rhynchophorus ferrugineus.</title>
        <authorList>
            <person name="Dias G.B."/>
            <person name="Bergman C.M."/>
            <person name="Manee M."/>
        </authorList>
    </citation>
    <scope>NUCLEOTIDE SEQUENCE</scope>
    <source>
        <strain evidence="3">AA-2017</strain>
        <tissue evidence="3">Whole larva</tissue>
    </source>
</reference>
<dbReference type="CDD" id="cd08403">
    <property type="entry name" value="C2B_Synaptotagmin-3-5-6-9-10"/>
    <property type="match status" value="1"/>
</dbReference>
<gene>
    <name evidence="3" type="ORF">GWI33_011065</name>
</gene>
<dbReference type="GO" id="GO:0005509">
    <property type="term" value="F:calcium ion binding"/>
    <property type="evidence" value="ECO:0007669"/>
    <property type="project" value="TreeGrafter"/>
</dbReference>
<evidence type="ECO:0000259" key="2">
    <source>
        <dbReference type="PROSITE" id="PS50004"/>
    </source>
</evidence>
<evidence type="ECO:0000313" key="4">
    <source>
        <dbReference type="Proteomes" id="UP000625711"/>
    </source>
</evidence>
<dbReference type="Proteomes" id="UP000625711">
    <property type="component" value="Unassembled WGS sequence"/>
</dbReference>
<dbReference type="OrthoDB" id="67700at2759"/>
<dbReference type="InterPro" id="IPR035892">
    <property type="entry name" value="C2_domain_sf"/>
</dbReference>